<keyword evidence="9" id="KW-0472">Membrane</keyword>
<evidence type="ECO:0000256" key="4">
    <source>
        <dbReference type="ARBA" id="ARBA00022750"/>
    </source>
</evidence>
<dbReference type="PRINTS" id="PR00792">
    <property type="entry name" value="PEPSIN"/>
</dbReference>
<accession>A0AAJ0FEC7</accession>
<evidence type="ECO:0000313" key="13">
    <source>
        <dbReference type="Proteomes" id="UP001239445"/>
    </source>
</evidence>
<keyword evidence="9" id="KW-1133">Transmembrane helix</keyword>
<keyword evidence="13" id="KW-1185">Reference proteome</keyword>
<dbReference type="EMBL" id="MU839829">
    <property type="protein sequence ID" value="KAK1758609.1"/>
    <property type="molecule type" value="Genomic_DNA"/>
</dbReference>
<dbReference type="GO" id="GO:0004190">
    <property type="term" value="F:aspartic-type endopeptidase activity"/>
    <property type="evidence" value="ECO:0007669"/>
    <property type="project" value="UniProtKB-KW"/>
</dbReference>
<dbReference type="InterPro" id="IPR001461">
    <property type="entry name" value="Aspartic_peptidase_A1"/>
</dbReference>
<sequence length="495" mass="52313">MRPDSLLLSALALAPAAVSQNVVEFGIHRGLPGVRLPLGSFPHLSPRAATYTQELVNNITGGGYFLDVSVGTPPQPLTMLIDTGSSDAWVLSPQADLCTKASLQLKYQDSCAGTYNNNKSETYKLVQKGGFTIRYLDGGVAKGDYISEDFSIAGTTIKDLQMGYVTQAVRGTGILGIGYSANVASDEVYPNLIDQFAAQKLIGVKAYSLYLNDRRSSSGSILFGGIDADKFTGTLNILPVIKSSIQPNYTAFEVAFTAMGVKYSNGSSADINPSFFSSGTVPAILDSGTTLSYFPSQLAGQVFHQLGAVTDDVETGLTFIDCKYLTQEPDLVFSFTFNGTTIEVPVSELVLDTLGPYQHLLPSSIPYDRTCMFGIQSTAGFDSSKVKDSSFALLGDTFLRSAYVVYDLEHNQIGMAQANWNSSQSNIIELKAGSQGLPTVTGVEKSSTTTGSGVATVTVTAPNAGPQSIRLSGGRDALAVLGITAVFGVLGAVLL</sequence>
<keyword evidence="2 8" id="KW-0645">Protease</keyword>
<evidence type="ECO:0000256" key="6">
    <source>
        <dbReference type="PIRSR" id="PIRSR601461-1"/>
    </source>
</evidence>
<keyword evidence="3 10" id="KW-0732">Signal</keyword>
<feature type="signal peptide" evidence="10">
    <location>
        <begin position="1"/>
        <end position="19"/>
    </location>
</feature>
<keyword evidence="9" id="KW-0812">Transmembrane</keyword>
<dbReference type="InterPro" id="IPR021109">
    <property type="entry name" value="Peptidase_aspartic_dom_sf"/>
</dbReference>
<evidence type="ECO:0000256" key="1">
    <source>
        <dbReference type="ARBA" id="ARBA00007447"/>
    </source>
</evidence>
<gene>
    <name evidence="12" type="ORF">QBC47DRAFT_146806</name>
</gene>
<feature type="chain" id="PRO_5042505107" evidence="10">
    <location>
        <begin position="20"/>
        <end position="495"/>
    </location>
</feature>
<protein>
    <submittedName>
        <fullName evidence="12">Aspartic peptidase domain-containing protein</fullName>
    </submittedName>
</protein>
<evidence type="ECO:0000259" key="11">
    <source>
        <dbReference type="PROSITE" id="PS51767"/>
    </source>
</evidence>
<evidence type="ECO:0000256" key="3">
    <source>
        <dbReference type="ARBA" id="ARBA00022729"/>
    </source>
</evidence>
<dbReference type="PANTHER" id="PTHR47966:SF65">
    <property type="entry name" value="ASPARTIC-TYPE ENDOPEPTIDASE"/>
    <property type="match status" value="1"/>
</dbReference>
<dbReference type="PANTHER" id="PTHR47966">
    <property type="entry name" value="BETA-SITE APP-CLEAVING ENZYME, ISOFORM A-RELATED"/>
    <property type="match status" value="1"/>
</dbReference>
<feature type="disulfide bond" evidence="7">
    <location>
        <begin position="322"/>
        <end position="371"/>
    </location>
</feature>
<evidence type="ECO:0000256" key="9">
    <source>
        <dbReference type="SAM" id="Phobius"/>
    </source>
</evidence>
<feature type="transmembrane region" description="Helical" evidence="9">
    <location>
        <begin position="477"/>
        <end position="494"/>
    </location>
</feature>
<dbReference type="Pfam" id="PF00026">
    <property type="entry name" value="Asp"/>
    <property type="match status" value="1"/>
</dbReference>
<comment type="caution">
    <text evidence="12">The sequence shown here is derived from an EMBL/GenBank/DDBJ whole genome shotgun (WGS) entry which is preliminary data.</text>
</comment>
<evidence type="ECO:0000256" key="2">
    <source>
        <dbReference type="ARBA" id="ARBA00022670"/>
    </source>
</evidence>
<dbReference type="InterPro" id="IPR001969">
    <property type="entry name" value="Aspartic_peptidase_AS"/>
</dbReference>
<dbReference type="InterPro" id="IPR033876">
    <property type="entry name" value="SAP-like"/>
</dbReference>
<dbReference type="CDD" id="cd05474">
    <property type="entry name" value="SAP_like"/>
    <property type="match status" value="1"/>
</dbReference>
<keyword evidence="7" id="KW-1015">Disulfide bond</keyword>
<dbReference type="GO" id="GO:0006508">
    <property type="term" value="P:proteolysis"/>
    <property type="evidence" value="ECO:0007669"/>
    <property type="project" value="UniProtKB-KW"/>
</dbReference>
<dbReference type="SUPFAM" id="SSF50630">
    <property type="entry name" value="Acid proteases"/>
    <property type="match status" value="1"/>
</dbReference>
<feature type="active site" evidence="6">
    <location>
        <position position="82"/>
    </location>
</feature>
<dbReference type="Proteomes" id="UP001239445">
    <property type="component" value="Unassembled WGS sequence"/>
</dbReference>
<dbReference type="InterPro" id="IPR033121">
    <property type="entry name" value="PEPTIDASE_A1"/>
</dbReference>
<feature type="domain" description="Peptidase A1" evidence="11">
    <location>
        <begin position="64"/>
        <end position="416"/>
    </location>
</feature>
<comment type="similarity">
    <text evidence="1 8">Belongs to the peptidase A1 family.</text>
</comment>
<reference evidence="12" key="1">
    <citation type="submission" date="2023-06" db="EMBL/GenBank/DDBJ databases">
        <title>Genome-scale phylogeny and comparative genomics of the fungal order Sordariales.</title>
        <authorList>
            <consortium name="Lawrence Berkeley National Laboratory"/>
            <person name="Hensen N."/>
            <person name="Bonometti L."/>
            <person name="Westerberg I."/>
            <person name="Brannstrom I.O."/>
            <person name="Guillou S."/>
            <person name="Cros-Aarteil S."/>
            <person name="Calhoun S."/>
            <person name="Haridas S."/>
            <person name="Kuo A."/>
            <person name="Mondo S."/>
            <person name="Pangilinan J."/>
            <person name="Riley R."/>
            <person name="Labutti K."/>
            <person name="Andreopoulos B."/>
            <person name="Lipzen A."/>
            <person name="Chen C."/>
            <person name="Yanf M."/>
            <person name="Daum C."/>
            <person name="Ng V."/>
            <person name="Clum A."/>
            <person name="Steindorff A."/>
            <person name="Ohm R."/>
            <person name="Martin F."/>
            <person name="Silar P."/>
            <person name="Natvig D."/>
            <person name="Lalanne C."/>
            <person name="Gautier V."/>
            <person name="Ament-Velasquez S.L."/>
            <person name="Kruys A."/>
            <person name="Hutchinson M.I."/>
            <person name="Powell A.J."/>
            <person name="Barry K."/>
            <person name="Miller A.N."/>
            <person name="Grigoriev I.V."/>
            <person name="Debuchy R."/>
            <person name="Gladieux P."/>
            <person name="Thoren M.H."/>
            <person name="Johannesson H."/>
        </authorList>
    </citation>
    <scope>NUCLEOTIDE SEQUENCE</scope>
    <source>
        <strain evidence="12">PSN4</strain>
    </source>
</reference>
<dbReference type="Gene3D" id="2.40.70.10">
    <property type="entry name" value="Acid Proteases"/>
    <property type="match status" value="2"/>
</dbReference>
<dbReference type="PROSITE" id="PS51767">
    <property type="entry name" value="PEPTIDASE_A1"/>
    <property type="match status" value="1"/>
</dbReference>
<evidence type="ECO:0000256" key="5">
    <source>
        <dbReference type="ARBA" id="ARBA00022801"/>
    </source>
</evidence>
<feature type="active site" evidence="6">
    <location>
        <position position="286"/>
    </location>
</feature>
<evidence type="ECO:0000256" key="8">
    <source>
        <dbReference type="RuleBase" id="RU000454"/>
    </source>
</evidence>
<evidence type="ECO:0000313" key="12">
    <source>
        <dbReference type="EMBL" id="KAK1758609.1"/>
    </source>
</evidence>
<organism evidence="12 13">
    <name type="scientific">Echria macrotheca</name>
    <dbReference type="NCBI Taxonomy" id="438768"/>
    <lineage>
        <taxon>Eukaryota</taxon>
        <taxon>Fungi</taxon>
        <taxon>Dikarya</taxon>
        <taxon>Ascomycota</taxon>
        <taxon>Pezizomycotina</taxon>
        <taxon>Sordariomycetes</taxon>
        <taxon>Sordariomycetidae</taxon>
        <taxon>Sordariales</taxon>
        <taxon>Schizotheciaceae</taxon>
        <taxon>Echria</taxon>
    </lineage>
</organism>
<dbReference type="AlphaFoldDB" id="A0AAJ0FEC7"/>
<dbReference type="PROSITE" id="PS00141">
    <property type="entry name" value="ASP_PROTEASE"/>
    <property type="match status" value="1"/>
</dbReference>
<keyword evidence="5 8" id="KW-0378">Hydrolase</keyword>
<proteinExistence type="inferred from homology"/>
<name>A0AAJ0FEC7_9PEZI</name>
<keyword evidence="4 8" id="KW-0064">Aspartyl protease</keyword>
<evidence type="ECO:0000256" key="7">
    <source>
        <dbReference type="PIRSR" id="PIRSR601461-2"/>
    </source>
</evidence>
<evidence type="ECO:0000256" key="10">
    <source>
        <dbReference type="SAM" id="SignalP"/>
    </source>
</evidence>